<evidence type="ECO:0000313" key="1">
    <source>
        <dbReference type="EMBL" id="THU99502.1"/>
    </source>
</evidence>
<dbReference type="EMBL" id="ML179118">
    <property type="protein sequence ID" value="THU99502.1"/>
    <property type="molecule type" value="Genomic_DNA"/>
</dbReference>
<organism evidence="1 2">
    <name type="scientific">Dendrothele bispora (strain CBS 962.96)</name>
    <dbReference type="NCBI Taxonomy" id="1314807"/>
    <lineage>
        <taxon>Eukaryota</taxon>
        <taxon>Fungi</taxon>
        <taxon>Dikarya</taxon>
        <taxon>Basidiomycota</taxon>
        <taxon>Agaricomycotina</taxon>
        <taxon>Agaricomycetes</taxon>
        <taxon>Agaricomycetidae</taxon>
        <taxon>Agaricales</taxon>
        <taxon>Agaricales incertae sedis</taxon>
        <taxon>Dendrothele</taxon>
    </lineage>
</organism>
<protein>
    <recommendedName>
        <fullName evidence="3">Retrotransposon gag domain-containing protein</fullName>
    </recommendedName>
</protein>
<evidence type="ECO:0008006" key="3">
    <source>
        <dbReference type="Google" id="ProtNLM"/>
    </source>
</evidence>
<evidence type="ECO:0000313" key="2">
    <source>
        <dbReference type="Proteomes" id="UP000297245"/>
    </source>
</evidence>
<accession>A0A4S8MAM4</accession>
<dbReference type="Proteomes" id="UP000297245">
    <property type="component" value="Unassembled WGS sequence"/>
</dbReference>
<feature type="non-terminal residue" evidence="1">
    <location>
        <position position="1"/>
    </location>
</feature>
<reference evidence="1 2" key="1">
    <citation type="journal article" date="2019" name="Nat. Ecol. Evol.">
        <title>Megaphylogeny resolves global patterns of mushroom evolution.</title>
        <authorList>
            <person name="Varga T."/>
            <person name="Krizsan K."/>
            <person name="Foldi C."/>
            <person name="Dima B."/>
            <person name="Sanchez-Garcia M."/>
            <person name="Sanchez-Ramirez S."/>
            <person name="Szollosi G.J."/>
            <person name="Szarkandi J.G."/>
            <person name="Papp V."/>
            <person name="Albert L."/>
            <person name="Andreopoulos W."/>
            <person name="Angelini C."/>
            <person name="Antonin V."/>
            <person name="Barry K.W."/>
            <person name="Bougher N.L."/>
            <person name="Buchanan P."/>
            <person name="Buyck B."/>
            <person name="Bense V."/>
            <person name="Catcheside P."/>
            <person name="Chovatia M."/>
            <person name="Cooper J."/>
            <person name="Damon W."/>
            <person name="Desjardin D."/>
            <person name="Finy P."/>
            <person name="Geml J."/>
            <person name="Haridas S."/>
            <person name="Hughes K."/>
            <person name="Justo A."/>
            <person name="Karasinski D."/>
            <person name="Kautmanova I."/>
            <person name="Kiss B."/>
            <person name="Kocsube S."/>
            <person name="Kotiranta H."/>
            <person name="LaButti K.M."/>
            <person name="Lechner B.E."/>
            <person name="Liimatainen K."/>
            <person name="Lipzen A."/>
            <person name="Lukacs Z."/>
            <person name="Mihaltcheva S."/>
            <person name="Morgado L.N."/>
            <person name="Niskanen T."/>
            <person name="Noordeloos M.E."/>
            <person name="Ohm R.A."/>
            <person name="Ortiz-Santana B."/>
            <person name="Ovrebo C."/>
            <person name="Racz N."/>
            <person name="Riley R."/>
            <person name="Savchenko A."/>
            <person name="Shiryaev A."/>
            <person name="Soop K."/>
            <person name="Spirin V."/>
            <person name="Szebenyi C."/>
            <person name="Tomsovsky M."/>
            <person name="Tulloss R.E."/>
            <person name="Uehling J."/>
            <person name="Grigoriev I.V."/>
            <person name="Vagvolgyi C."/>
            <person name="Papp T."/>
            <person name="Martin F.M."/>
            <person name="Miettinen O."/>
            <person name="Hibbett D.S."/>
            <person name="Nagy L.G."/>
        </authorList>
    </citation>
    <scope>NUCLEOTIDE SEQUENCE [LARGE SCALE GENOMIC DNA]</scope>
    <source>
        <strain evidence="1 2">CBS 962.96</strain>
    </source>
</reference>
<sequence>LDQIPSWNGDTDLIFRWFREVNDLAKYPEVRKELGTVVPRRLQGNAKNWYYSLPLQHRKEIETDWRLLRRTIAEYYMNRKWSESTRRKANRAYYRESGHTRETPSEYYIRKKELLDIAYDLEDSEIISGVMEGAPPEWSTILTTQSYGTAMQFQSAIRYHEDTLLSLNGM</sequence>
<dbReference type="OrthoDB" id="3203159at2759"/>
<gene>
    <name evidence="1" type="ORF">K435DRAFT_586953</name>
</gene>
<proteinExistence type="predicted"/>
<feature type="non-terminal residue" evidence="1">
    <location>
        <position position="170"/>
    </location>
</feature>
<keyword evidence="2" id="KW-1185">Reference proteome</keyword>
<name>A0A4S8MAM4_DENBC</name>
<dbReference type="AlphaFoldDB" id="A0A4S8MAM4"/>